<protein>
    <submittedName>
        <fullName evidence="1">Uncharacterized protein</fullName>
    </submittedName>
</protein>
<keyword evidence="2" id="KW-1185">Reference proteome</keyword>
<dbReference type="EMBL" id="JAINUF010000006">
    <property type="protein sequence ID" value="KAJ8357244.1"/>
    <property type="molecule type" value="Genomic_DNA"/>
</dbReference>
<gene>
    <name evidence="1" type="ORF">SKAU_G00200380</name>
</gene>
<name>A0A9Q1FFD1_SYNKA</name>
<accession>A0A9Q1FFD1</accession>
<dbReference type="AlphaFoldDB" id="A0A9Q1FFD1"/>
<organism evidence="1 2">
    <name type="scientific">Synaphobranchus kaupii</name>
    <name type="common">Kaup's arrowtooth eel</name>
    <dbReference type="NCBI Taxonomy" id="118154"/>
    <lineage>
        <taxon>Eukaryota</taxon>
        <taxon>Metazoa</taxon>
        <taxon>Chordata</taxon>
        <taxon>Craniata</taxon>
        <taxon>Vertebrata</taxon>
        <taxon>Euteleostomi</taxon>
        <taxon>Actinopterygii</taxon>
        <taxon>Neopterygii</taxon>
        <taxon>Teleostei</taxon>
        <taxon>Anguilliformes</taxon>
        <taxon>Synaphobranchidae</taxon>
        <taxon>Synaphobranchus</taxon>
    </lineage>
</organism>
<proteinExistence type="predicted"/>
<reference evidence="1" key="1">
    <citation type="journal article" date="2023" name="Science">
        <title>Genome structures resolve the early diversification of teleost fishes.</title>
        <authorList>
            <person name="Parey E."/>
            <person name="Louis A."/>
            <person name="Montfort J."/>
            <person name="Bouchez O."/>
            <person name="Roques C."/>
            <person name="Iampietro C."/>
            <person name="Lluch J."/>
            <person name="Castinel A."/>
            <person name="Donnadieu C."/>
            <person name="Desvignes T."/>
            <person name="Floi Bucao C."/>
            <person name="Jouanno E."/>
            <person name="Wen M."/>
            <person name="Mejri S."/>
            <person name="Dirks R."/>
            <person name="Jansen H."/>
            <person name="Henkel C."/>
            <person name="Chen W.J."/>
            <person name="Zahm M."/>
            <person name="Cabau C."/>
            <person name="Klopp C."/>
            <person name="Thompson A.W."/>
            <person name="Robinson-Rechavi M."/>
            <person name="Braasch I."/>
            <person name="Lecointre G."/>
            <person name="Bobe J."/>
            <person name="Postlethwait J.H."/>
            <person name="Berthelot C."/>
            <person name="Roest Crollius H."/>
            <person name="Guiguen Y."/>
        </authorList>
    </citation>
    <scope>NUCLEOTIDE SEQUENCE</scope>
    <source>
        <strain evidence="1">WJC10195</strain>
    </source>
</reference>
<sequence>MFVSVLEIPKSMAGEQKATRNLHKFYCGSAQFREVSAKDGDNNRFVTVRPRRGDTALNELLSARTGLRLCRWFYNPERNAIKWKSYSDAIGCLKIYNVSGALC</sequence>
<evidence type="ECO:0000313" key="1">
    <source>
        <dbReference type="EMBL" id="KAJ8357244.1"/>
    </source>
</evidence>
<comment type="caution">
    <text evidence="1">The sequence shown here is derived from an EMBL/GenBank/DDBJ whole genome shotgun (WGS) entry which is preliminary data.</text>
</comment>
<dbReference type="Proteomes" id="UP001152622">
    <property type="component" value="Chromosome 6"/>
</dbReference>
<evidence type="ECO:0000313" key="2">
    <source>
        <dbReference type="Proteomes" id="UP001152622"/>
    </source>
</evidence>